<name>E9H469_DAPPU</name>
<dbReference type="KEGG" id="dpx:DAPPUDRAFT_325255"/>
<accession>E9H469</accession>
<reference evidence="1 2" key="1">
    <citation type="journal article" date="2011" name="Science">
        <title>The ecoresponsive genome of Daphnia pulex.</title>
        <authorList>
            <person name="Colbourne J.K."/>
            <person name="Pfrender M.E."/>
            <person name="Gilbert D."/>
            <person name="Thomas W.K."/>
            <person name="Tucker A."/>
            <person name="Oakley T.H."/>
            <person name="Tokishita S."/>
            <person name="Aerts A."/>
            <person name="Arnold G.J."/>
            <person name="Basu M.K."/>
            <person name="Bauer D.J."/>
            <person name="Caceres C.E."/>
            <person name="Carmel L."/>
            <person name="Casola C."/>
            <person name="Choi J.H."/>
            <person name="Detter J.C."/>
            <person name="Dong Q."/>
            <person name="Dusheyko S."/>
            <person name="Eads B.D."/>
            <person name="Frohlich T."/>
            <person name="Geiler-Samerotte K.A."/>
            <person name="Gerlach D."/>
            <person name="Hatcher P."/>
            <person name="Jogdeo S."/>
            <person name="Krijgsveld J."/>
            <person name="Kriventseva E.V."/>
            <person name="Kultz D."/>
            <person name="Laforsch C."/>
            <person name="Lindquist E."/>
            <person name="Lopez J."/>
            <person name="Manak J.R."/>
            <person name="Muller J."/>
            <person name="Pangilinan J."/>
            <person name="Patwardhan R.P."/>
            <person name="Pitluck S."/>
            <person name="Pritham E.J."/>
            <person name="Rechtsteiner A."/>
            <person name="Rho M."/>
            <person name="Rogozin I.B."/>
            <person name="Sakarya O."/>
            <person name="Salamov A."/>
            <person name="Schaack S."/>
            <person name="Shapiro H."/>
            <person name="Shiga Y."/>
            <person name="Skalitzky C."/>
            <person name="Smith Z."/>
            <person name="Souvorov A."/>
            <person name="Sung W."/>
            <person name="Tang Z."/>
            <person name="Tsuchiya D."/>
            <person name="Tu H."/>
            <person name="Vos H."/>
            <person name="Wang M."/>
            <person name="Wolf Y.I."/>
            <person name="Yamagata H."/>
            <person name="Yamada T."/>
            <person name="Ye Y."/>
            <person name="Shaw J.R."/>
            <person name="Andrews J."/>
            <person name="Crease T.J."/>
            <person name="Tang H."/>
            <person name="Lucas S.M."/>
            <person name="Robertson H.M."/>
            <person name="Bork P."/>
            <person name="Koonin E.V."/>
            <person name="Zdobnov E.M."/>
            <person name="Grigoriev I.V."/>
            <person name="Lynch M."/>
            <person name="Boore J.L."/>
        </authorList>
    </citation>
    <scope>NUCLEOTIDE SEQUENCE [LARGE SCALE GENOMIC DNA]</scope>
</reference>
<dbReference type="PhylomeDB" id="E9H469"/>
<evidence type="ECO:0000313" key="2">
    <source>
        <dbReference type="Proteomes" id="UP000000305"/>
    </source>
</evidence>
<dbReference type="AlphaFoldDB" id="E9H469"/>
<keyword evidence="2" id="KW-1185">Reference proteome</keyword>
<organism evidence="1 2">
    <name type="scientific">Daphnia pulex</name>
    <name type="common">Water flea</name>
    <dbReference type="NCBI Taxonomy" id="6669"/>
    <lineage>
        <taxon>Eukaryota</taxon>
        <taxon>Metazoa</taxon>
        <taxon>Ecdysozoa</taxon>
        <taxon>Arthropoda</taxon>
        <taxon>Crustacea</taxon>
        <taxon>Branchiopoda</taxon>
        <taxon>Diplostraca</taxon>
        <taxon>Cladocera</taxon>
        <taxon>Anomopoda</taxon>
        <taxon>Daphniidae</taxon>
        <taxon>Daphnia</taxon>
    </lineage>
</organism>
<dbReference type="HOGENOM" id="CLU_759236_0_0_1"/>
<dbReference type="InParanoid" id="E9H469"/>
<evidence type="ECO:0000313" key="1">
    <source>
        <dbReference type="EMBL" id="EFX73489.1"/>
    </source>
</evidence>
<proteinExistence type="predicted"/>
<gene>
    <name evidence="1" type="ORF">DAPPUDRAFT_325255</name>
</gene>
<dbReference type="Proteomes" id="UP000000305">
    <property type="component" value="Unassembled WGS sequence"/>
</dbReference>
<sequence>MRFVPYFAFRPYEDKLSHGIYVYNQDMLLLTNKDDVSIQLVLYFLRQLVIEMDEETIRDQIGELEERYGACALEELPDYYEEDPLITRPSKEEIVNWYNYTHKHQCAFCREVNPTLSASHVTDELGRPKLFYCAGGCRKNFIHDNIKWALSLTDENKFHVVEPFPPEDQWEKHSRTFLFVLARLSGSGFIKECDLDDTEKFLAPYIRSFLEPTMIIAARITAISTEMTAINNMVVDASDVDGPSRIPFAAIIPIAQTIQNAQNFVIGVNHPDHLPCCPTDLMQFLYEWLAIGVKLENLHFIFAGIRLNMNFTHVIPDVHLISGLQLFNFLESQQDPWDYPLKYLLRWVPNSQNLRTPWAESRRIF</sequence>
<protein>
    <submittedName>
        <fullName evidence="1">Uncharacterized protein</fullName>
    </submittedName>
</protein>
<dbReference type="EMBL" id="GL732590">
    <property type="protein sequence ID" value="EFX73489.1"/>
    <property type="molecule type" value="Genomic_DNA"/>
</dbReference>